<accession>A0A1Y2S9J6</accession>
<sequence>MFKLDHLMIEVNDPLQSAHDVIEQLGLPLAWSLIESDAYTSIGVNFGDLNIEFINFNIRFGVMGKTFNGFSGISFKTKHSVSESINVLNRMNL</sequence>
<proteinExistence type="predicted"/>
<comment type="caution">
    <text evidence="1">The sequence shown here is derived from an EMBL/GenBank/DDBJ whole genome shotgun (WGS) entry which is preliminary data.</text>
</comment>
<reference evidence="1 2" key="1">
    <citation type="submission" date="2016-10" db="EMBL/GenBank/DDBJ databases">
        <title>Systematic genetic and metabolomic analysis of Xenorhabdus and Photorhabdus spp., highlights the requirements for a dual symbiotic and pathogenic life style.</title>
        <authorList>
            <person name="Tobias N.J."/>
            <person name="Wolff H."/>
            <person name="Djahanschiri B."/>
            <person name="Pidot S.J."/>
            <person name="Stinear T.P."/>
            <person name="Ebersberger I."/>
            <person name="Bode H.B."/>
        </authorList>
    </citation>
    <scope>NUCLEOTIDE SEQUENCE [LARGE SCALE GENOMIC DNA]</scope>
    <source>
        <strain evidence="1 2">DSM 22392</strain>
    </source>
</reference>
<organism evidence="1 2">
    <name type="scientific">Xenorhabdus vietnamensis</name>
    <dbReference type="NCBI Taxonomy" id="351656"/>
    <lineage>
        <taxon>Bacteria</taxon>
        <taxon>Pseudomonadati</taxon>
        <taxon>Pseudomonadota</taxon>
        <taxon>Gammaproteobacteria</taxon>
        <taxon>Enterobacterales</taxon>
        <taxon>Morganellaceae</taxon>
        <taxon>Xenorhabdus</taxon>
    </lineage>
</organism>
<name>A0A1Y2S9J6_9GAMM</name>
<evidence type="ECO:0008006" key="3">
    <source>
        <dbReference type="Google" id="ProtNLM"/>
    </source>
</evidence>
<keyword evidence="2" id="KW-1185">Reference proteome</keyword>
<dbReference type="EMBL" id="MUBJ01000016">
    <property type="protein sequence ID" value="OTA15360.1"/>
    <property type="molecule type" value="Genomic_DNA"/>
</dbReference>
<dbReference type="AlphaFoldDB" id="A0A1Y2S9J6"/>
<gene>
    <name evidence="1" type="ORF">Xvie_02858</name>
</gene>
<dbReference type="Proteomes" id="UP000194350">
    <property type="component" value="Unassembled WGS sequence"/>
</dbReference>
<evidence type="ECO:0000313" key="1">
    <source>
        <dbReference type="EMBL" id="OTA15360.1"/>
    </source>
</evidence>
<evidence type="ECO:0000313" key="2">
    <source>
        <dbReference type="Proteomes" id="UP000194350"/>
    </source>
</evidence>
<protein>
    <recommendedName>
        <fullName evidence="3">Glyoxalase</fullName>
    </recommendedName>
</protein>
<dbReference type="RefSeq" id="WP_208612594.1">
    <property type="nucleotide sequence ID" value="NZ_CAWNGD010000058.1"/>
</dbReference>